<feature type="domain" description="EamA" evidence="8">
    <location>
        <begin position="153"/>
        <end position="283"/>
    </location>
</feature>
<keyword evidence="3 7" id="KW-0812">Transmembrane</keyword>
<dbReference type="InterPro" id="IPR000620">
    <property type="entry name" value="EamA_dom"/>
</dbReference>
<accession>A0A4P5NPW1</accession>
<evidence type="ECO:0000256" key="3">
    <source>
        <dbReference type="ARBA" id="ARBA00022692"/>
    </source>
</evidence>
<evidence type="ECO:0000313" key="10">
    <source>
        <dbReference type="Proteomes" id="UP000315095"/>
    </source>
</evidence>
<evidence type="ECO:0000256" key="1">
    <source>
        <dbReference type="ARBA" id="ARBA00004651"/>
    </source>
</evidence>
<dbReference type="PANTHER" id="PTHR42920:SF11">
    <property type="entry name" value="INNER MEMBRANE PROTEIN YTFF"/>
    <property type="match status" value="1"/>
</dbReference>
<feature type="transmembrane region" description="Helical" evidence="7">
    <location>
        <begin position="183"/>
        <end position="205"/>
    </location>
</feature>
<keyword evidence="2" id="KW-1003">Cell membrane</keyword>
<evidence type="ECO:0000256" key="6">
    <source>
        <dbReference type="SAM" id="MobiDB-lite"/>
    </source>
</evidence>
<proteinExistence type="predicted"/>
<keyword evidence="4 7" id="KW-1133">Transmembrane helix</keyword>
<evidence type="ECO:0000256" key="4">
    <source>
        <dbReference type="ARBA" id="ARBA00022989"/>
    </source>
</evidence>
<feature type="domain" description="EamA" evidence="8">
    <location>
        <begin position="4"/>
        <end position="144"/>
    </location>
</feature>
<gene>
    <name evidence="9" type="ORF">MSKU9_0628</name>
</gene>
<accession>A0A4P5P0R3</accession>
<keyword evidence="5 7" id="KW-0472">Membrane</keyword>
<dbReference type="RefSeq" id="WP_141259900.1">
    <property type="nucleotide sequence ID" value="NZ_BDLU01000015.1"/>
</dbReference>
<dbReference type="OrthoDB" id="9794287at2"/>
<evidence type="ECO:0000259" key="8">
    <source>
        <dbReference type="Pfam" id="PF00892"/>
    </source>
</evidence>
<evidence type="ECO:0000313" key="9">
    <source>
        <dbReference type="EMBL" id="GCE82487.1"/>
    </source>
</evidence>
<feature type="transmembrane region" description="Helical" evidence="7">
    <location>
        <begin position="100"/>
        <end position="121"/>
    </location>
</feature>
<dbReference type="AlphaFoldDB" id="A0A4P5NPW1"/>
<dbReference type="SUPFAM" id="SSF103481">
    <property type="entry name" value="Multidrug resistance efflux transporter EmrE"/>
    <property type="match status" value="2"/>
</dbReference>
<feature type="compositionally biased region" description="Basic and acidic residues" evidence="6">
    <location>
        <begin position="339"/>
        <end position="364"/>
    </location>
</feature>
<feature type="transmembrane region" description="Helical" evidence="7">
    <location>
        <begin position="151"/>
        <end position="171"/>
    </location>
</feature>
<feature type="region of interest" description="Disordered" evidence="6">
    <location>
        <begin position="302"/>
        <end position="375"/>
    </location>
</feature>
<dbReference type="InterPro" id="IPR051258">
    <property type="entry name" value="Diverse_Substrate_Transporter"/>
</dbReference>
<organism evidence="9 10">
    <name type="scientific">Komagataeibacter diospyri</name>
    <dbReference type="NCBI Taxonomy" id="1932662"/>
    <lineage>
        <taxon>Bacteria</taxon>
        <taxon>Pseudomonadati</taxon>
        <taxon>Pseudomonadota</taxon>
        <taxon>Alphaproteobacteria</taxon>
        <taxon>Acetobacterales</taxon>
        <taxon>Acetobacteraceae</taxon>
        <taxon>Komagataeibacter</taxon>
    </lineage>
</organism>
<evidence type="ECO:0000256" key="7">
    <source>
        <dbReference type="SAM" id="Phobius"/>
    </source>
</evidence>
<dbReference type="InterPro" id="IPR037185">
    <property type="entry name" value="EmrE-like"/>
</dbReference>
<comment type="subcellular location">
    <subcellularLocation>
        <location evidence="1">Cell membrane</location>
        <topology evidence="1">Multi-pass membrane protein</topology>
    </subcellularLocation>
</comment>
<dbReference type="PANTHER" id="PTHR42920">
    <property type="entry name" value="OS03G0707200 PROTEIN-RELATED"/>
    <property type="match status" value="1"/>
</dbReference>
<feature type="transmembrane region" description="Helical" evidence="7">
    <location>
        <begin position="245"/>
        <end position="264"/>
    </location>
</feature>
<feature type="transmembrane region" description="Helical" evidence="7">
    <location>
        <begin position="74"/>
        <end position="94"/>
    </location>
</feature>
<feature type="transmembrane region" description="Helical" evidence="7">
    <location>
        <begin position="211"/>
        <end position="233"/>
    </location>
</feature>
<comment type="caution">
    <text evidence="9">The sequence shown here is derived from an EMBL/GenBank/DDBJ whole genome shotgun (WGS) entry which is preliminary data.</text>
</comment>
<evidence type="ECO:0000256" key="2">
    <source>
        <dbReference type="ARBA" id="ARBA00022475"/>
    </source>
</evidence>
<sequence length="375" mass="39417">MNRTGLVLALMSAVLFGASTPFAKLLLDGMSAQMAAGLLYLGSGIGLALVLGARTALRLPSHDEAALTRADLPCLLGVIATGGVLGPLLLMIGLTRSDAASASLLLNMESIATLLIAWVVFRENVDRRLLFGAACIVAGAAVLSWQGHAALAPGALYIIAACMCWGIDNNLSGQLSAADPVRIATIKGVVAGSVNLGAALVLQHARLPGAGVVAMAGGIGFLGYGVSLVAFMLGLRHLGAARTGAYFAMAPFIGAVVSVVLFHAHDVERLAIAGAFMAVGLWLHVSERHDHEHVHEVMEHTHRHVHDEHHQHKHGPDDPVGEPHTHHHVHARLVHSHPHYPDLHHRHDHGEGTHSHDHDPDPGHTHGPGGHTHAA</sequence>
<feature type="compositionally biased region" description="Basic and acidic residues" evidence="6">
    <location>
        <begin position="302"/>
        <end position="324"/>
    </location>
</feature>
<feature type="transmembrane region" description="Helical" evidence="7">
    <location>
        <begin position="33"/>
        <end position="53"/>
    </location>
</feature>
<feature type="transmembrane region" description="Helical" evidence="7">
    <location>
        <begin position="128"/>
        <end position="145"/>
    </location>
</feature>
<dbReference type="EMBL" id="BDLU01000015">
    <property type="protein sequence ID" value="GCE82487.1"/>
    <property type="molecule type" value="Genomic_DNA"/>
</dbReference>
<dbReference type="GO" id="GO:0005886">
    <property type="term" value="C:plasma membrane"/>
    <property type="evidence" value="ECO:0007669"/>
    <property type="project" value="UniProtKB-SubCell"/>
</dbReference>
<dbReference type="Proteomes" id="UP000315095">
    <property type="component" value="Unassembled WGS sequence"/>
</dbReference>
<protein>
    <recommendedName>
        <fullName evidence="8">EamA domain-containing protein</fullName>
    </recommendedName>
</protein>
<reference evidence="10" key="1">
    <citation type="submission" date="2017-01" db="EMBL/GenBank/DDBJ databases">
        <title>Komagataeibacter sp. MSKU9 whole genome sequencing project.</title>
        <authorList>
            <person name="Matsutani M."/>
            <person name="Naloka K."/>
            <person name="Theeragool G."/>
            <person name="Yakushi T."/>
            <person name="Matsushita K."/>
        </authorList>
    </citation>
    <scope>NUCLEOTIDE SEQUENCE [LARGE SCALE GENOMIC DNA]</scope>
    <source>
        <strain evidence="10">MSKU9</strain>
    </source>
</reference>
<dbReference type="Gene3D" id="1.10.3730.20">
    <property type="match status" value="1"/>
</dbReference>
<feature type="compositionally biased region" description="Gly residues" evidence="6">
    <location>
        <begin position="366"/>
        <end position="375"/>
    </location>
</feature>
<evidence type="ECO:0000256" key="5">
    <source>
        <dbReference type="ARBA" id="ARBA00023136"/>
    </source>
</evidence>
<feature type="compositionally biased region" description="Basic residues" evidence="6">
    <location>
        <begin position="325"/>
        <end position="338"/>
    </location>
</feature>
<dbReference type="Pfam" id="PF00892">
    <property type="entry name" value="EamA"/>
    <property type="match status" value="2"/>
</dbReference>
<keyword evidence="10" id="KW-1185">Reference proteome</keyword>
<name>A0A4P5NPW1_9PROT</name>